<evidence type="ECO:0000313" key="2">
    <source>
        <dbReference type="EMBL" id="TXC92765.1"/>
    </source>
</evidence>
<dbReference type="EMBL" id="VOQF01000001">
    <property type="protein sequence ID" value="TXC92765.1"/>
    <property type="molecule type" value="Genomic_DNA"/>
</dbReference>
<accession>A0A5C6W761</accession>
<protein>
    <submittedName>
        <fullName evidence="2">Uncharacterized protein</fullName>
    </submittedName>
</protein>
<feature type="transmembrane region" description="Helical" evidence="1">
    <location>
        <begin position="103"/>
        <end position="123"/>
    </location>
</feature>
<proteinExistence type="predicted"/>
<dbReference type="Proteomes" id="UP000321363">
    <property type="component" value="Unassembled WGS sequence"/>
</dbReference>
<keyword evidence="1" id="KW-0472">Membrane</keyword>
<dbReference type="AlphaFoldDB" id="A0A5C6W761"/>
<gene>
    <name evidence="2" type="ORF">FS935_00760</name>
</gene>
<keyword evidence="1" id="KW-0812">Transmembrane</keyword>
<feature type="transmembrane region" description="Helical" evidence="1">
    <location>
        <begin position="79"/>
        <end position="97"/>
    </location>
</feature>
<keyword evidence="3" id="KW-1185">Reference proteome</keyword>
<evidence type="ECO:0000256" key="1">
    <source>
        <dbReference type="SAM" id="Phobius"/>
    </source>
</evidence>
<keyword evidence="1" id="KW-1133">Transmembrane helix</keyword>
<comment type="caution">
    <text evidence="2">The sequence shown here is derived from an EMBL/GenBank/DDBJ whole genome shotgun (WGS) entry which is preliminary data.</text>
</comment>
<feature type="transmembrane region" description="Helical" evidence="1">
    <location>
        <begin position="41"/>
        <end position="70"/>
    </location>
</feature>
<organism evidence="2 3">
    <name type="scientific">Metabacillus litoralis</name>
    <dbReference type="NCBI Taxonomy" id="152268"/>
    <lineage>
        <taxon>Bacteria</taxon>
        <taxon>Bacillati</taxon>
        <taxon>Bacillota</taxon>
        <taxon>Bacilli</taxon>
        <taxon>Bacillales</taxon>
        <taxon>Bacillaceae</taxon>
        <taxon>Metabacillus</taxon>
    </lineage>
</organism>
<feature type="transmembrane region" description="Helical" evidence="1">
    <location>
        <begin position="12"/>
        <end position="29"/>
    </location>
</feature>
<evidence type="ECO:0000313" key="3">
    <source>
        <dbReference type="Proteomes" id="UP000321363"/>
    </source>
</evidence>
<dbReference type="RefSeq" id="WP_146945627.1">
    <property type="nucleotide sequence ID" value="NZ_VOQF01000001.1"/>
</dbReference>
<feature type="transmembrane region" description="Helical" evidence="1">
    <location>
        <begin position="132"/>
        <end position="151"/>
    </location>
</feature>
<name>A0A5C6W761_9BACI</name>
<dbReference type="OrthoDB" id="2880115at2"/>
<sequence length="288" mass="32809">MSNKAIFKKKIIVSLISIVISILILPLILGEYGNSFIQDYLGLILIYSLFASPFMILLGIPVNIITGFVLKKVTRFKPFINLLLHSVPALIIGVILFNEEFFLIFIPVFISSIFFVVDTLVFLRESTSKKKYFVLIVPFIFLLTLLTPNLIDKWQFSQIQNEELPLVELDVNGEVVEVTPNTCWDSDGSNGCPVDNKPYLLPIDPIGINEFNVEKEAEIKTRVHIPNSKRDYSISVFYIDGKKIKDLKVEGNEFLLPTHIQEQVVKVYITMDNSQKVSFQFGIRTGNR</sequence>
<reference evidence="2 3" key="1">
    <citation type="journal article" date="2005" name="Int. J. Syst. Evol. Microbiol.">
        <title>Bacillus litoralis sp. nov., isolated from a tidal flat of the Yellow Sea in Korea.</title>
        <authorList>
            <person name="Yoon J.H."/>
            <person name="Oh T.K."/>
        </authorList>
    </citation>
    <scope>NUCLEOTIDE SEQUENCE [LARGE SCALE GENOMIC DNA]</scope>
    <source>
        <strain evidence="2 3">SW-211</strain>
    </source>
</reference>